<evidence type="ECO:0000256" key="3">
    <source>
        <dbReference type="ARBA" id="ARBA00022692"/>
    </source>
</evidence>
<evidence type="ECO:0000313" key="13">
    <source>
        <dbReference type="Proteomes" id="UP000694545"/>
    </source>
</evidence>
<keyword evidence="5" id="KW-0130">Cell adhesion</keyword>
<organism evidence="12 13">
    <name type="scientific">Varanus komodoensis</name>
    <name type="common">Komodo dragon</name>
    <dbReference type="NCBI Taxonomy" id="61221"/>
    <lineage>
        <taxon>Eukaryota</taxon>
        <taxon>Metazoa</taxon>
        <taxon>Chordata</taxon>
        <taxon>Craniata</taxon>
        <taxon>Vertebrata</taxon>
        <taxon>Euteleostomi</taxon>
        <taxon>Lepidosauria</taxon>
        <taxon>Squamata</taxon>
        <taxon>Bifurcata</taxon>
        <taxon>Unidentata</taxon>
        <taxon>Episquamata</taxon>
        <taxon>Toxicofera</taxon>
        <taxon>Anguimorpha</taxon>
        <taxon>Paleoanguimorpha</taxon>
        <taxon>Varanoidea</taxon>
        <taxon>Varanidae</taxon>
        <taxon>Varanus</taxon>
    </lineage>
</organism>
<evidence type="ECO:0000256" key="7">
    <source>
        <dbReference type="ARBA" id="ARBA00023136"/>
    </source>
</evidence>
<evidence type="ECO:0000256" key="5">
    <source>
        <dbReference type="ARBA" id="ARBA00022889"/>
    </source>
</evidence>
<evidence type="ECO:0000256" key="6">
    <source>
        <dbReference type="ARBA" id="ARBA00022989"/>
    </source>
</evidence>
<evidence type="ECO:0000256" key="4">
    <source>
        <dbReference type="ARBA" id="ARBA00022729"/>
    </source>
</evidence>
<keyword evidence="13" id="KW-1185">Reference proteome</keyword>
<evidence type="ECO:0000256" key="8">
    <source>
        <dbReference type="ARBA" id="ARBA00023157"/>
    </source>
</evidence>
<reference evidence="12" key="1">
    <citation type="submission" date="2025-08" db="UniProtKB">
        <authorList>
            <consortium name="Ensembl"/>
        </authorList>
    </citation>
    <scope>IDENTIFICATION</scope>
</reference>
<feature type="chain" id="PRO_5034114937" evidence="10">
    <location>
        <begin position="24"/>
        <end position="184"/>
    </location>
</feature>
<feature type="domain" description="LRRCT" evidence="11">
    <location>
        <begin position="91"/>
        <end position="142"/>
    </location>
</feature>
<reference evidence="12" key="2">
    <citation type="submission" date="2025-09" db="UniProtKB">
        <authorList>
            <consortium name="Ensembl"/>
        </authorList>
    </citation>
    <scope>IDENTIFICATION</scope>
</reference>
<keyword evidence="4 10" id="KW-0732">Signal</keyword>
<proteinExistence type="predicted"/>
<dbReference type="Gene3D" id="3.80.10.10">
    <property type="entry name" value="Ribonuclease Inhibitor"/>
    <property type="match status" value="1"/>
</dbReference>
<accession>A0A8D2KVB6</accession>
<sequence length="184" mass="20166">MDKVTITAAKGLVLLLLLATGHAISCPPCSCEPLEELWGWAVNCSSMGLKEVPPLFPNIRILQMQNNSLTTVLPGALDGLTNVKEMDFSNNPWHCDCSILYLKRWMEDISQASLDKVICATPAALKTRSLSQIHGSELDGCRKPLRIKCLDFMLRDLFLICAAIITLIFALCILLCSGLSCLSV</sequence>
<evidence type="ECO:0000256" key="9">
    <source>
        <dbReference type="SAM" id="Phobius"/>
    </source>
</evidence>
<evidence type="ECO:0000313" key="12">
    <source>
        <dbReference type="Ensembl" id="ENSVKKP00000010775.1"/>
    </source>
</evidence>
<dbReference type="AlphaFoldDB" id="A0A8D2KVB6"/>
<keyword evidence="7 9" id="KW-0472">Membrane</keyword>
<dbReference type="PANTHER" id="PTHR22650:SF6">
    <property type="entry name" value="PLATELET GLYCOPROTEIN IX"/>
    <property type="match status" value="1"/>
</dbReference>
<keyword evidence="2" id="KW-0433">Leucine-rich repeat</keyword>
<protein>
    <submittedName>
        <fullName evidence="12">Glycoprotein IX platelet</fullName>
    </submittedName>
</protein>
<dbReference type="SMART" id="SM00082">
    <property type="entry name" value="LRRCT"/>
    <property type="match status" value="1"/>
</dbReference>
<feature type="transmembrane region" description="Helical" evidence="9">
    <location>
        <begin position="157"/>
        <end position="182"/>
    </location>
</feature>
<dbReference type="OMA" id="GYELGSC"/>
<dbReference type="SUPFAM" id="SSF52058">
    <property type="entry name" value="L domain-like"/>
    <property type="match status" value="1"/>
</dbReference>
<dbReference type="Proteomes" id="UP000694545">
    <property type="component" value="Unplaced"/>
</dbReference>
<dbReference type="InterPro" id="IPR000483">
    <property type="entry name" value="Cys-rich_flank_reg_C"/>
</dbReference>
<dbReference type="PANTHER" id="PTHR22650">
    <property type="entry name" value="GLYCOPROTEIN IB BETA"/>
    <property type="match status" value="1"/>
</dbReference>
<name>A0A8D2KVB6_VARKO</name>
<keyword evidence="3 9" id="KW-0812">Transmembrane</keyword>
<feature type="signal peptide" evidence="10">
    <location>
        <begin position="1"/>
        <end position="23"/>
    </location>
</feature>
<comment type="subcellular location">
    <subcellularLocation>
        <location evidence="1">Membrane</location>
        <topology evidence="1">Single-pass membrane protein</topology>
    </subcellularLocation>
</comment>
<dbReference type="Ensembl" id="ENSVKKT00000011033.1">
    <property type="protein sequence ID" value="ENSVKKP00000010775.1"/>
    <property type="gene ID" value="ENSVKKG00000007571.1"/>
</dbReference>
<keyword evidence="8" id="KW-1015">Disulfide bond</keyword>
<dbReference type="InterPro" id="IPR052313">
    <property type="entry name" value="GPIb-IX-V_Complex"/>
</dbReference>
<evidence type="ECO:0000256" key="1">
    <source>
        <dbReference type="ARBA" id="ARBA00004167"/>
    </source>
</evidence>
<keyword evidence="6 9" id="KW-1133">Transmembrane helix</keyword>
<evidence type="ECO:0000256" key="2">
    <source>
        <dbReference type="ARBA" id="ARBA00022614"/>
    </source>
</evidence>
<evidence type="ECO:0000259" key="11">
    <source>
        <dbReference type="SMART" id="SM00082"/>
    </source>
</evidence>
<evidence type="ECO:0000256" key="10">
    <source>
        <dbReference type="SAM" id="SignalP"/>
    </source>
</evidence>
<dbReference type="InterPro" id="IPR032675">
    <property type="entry name" value="LRR_dom_sf"/>
</dbReference>